<dbReference type="AlphaFoldDB" id="A0A0C3QRX2"/>
<keyword evidence="1" id="KW-0862">Zinc</keyword>
<organism evidence="4 5">
    <name type="scientific">Tulasnella calospora MUT 4182</name>
    <dbReference type="NCBI Taxonomy" id="1051891"/>
    <lineage>
        <taxon>Eukaryota</taxon>
        <taxon>Fungi</taxon>
        <taxon>Dikarya</taxon>
        <taxon>Basidiomycota</taxon>
        <taxon>Agaricomycotina</taxon>
        <taxon>Agaricomycetes</taxon>
        <taxon>Cantharellales</taxon>
        <taxon>Tulasnellaceae</taxon>
        <taxon>Tulasnella</taxon>
    </lineage>
</organism>
<reference evidence="4 5" key="1">
    <citation type="submission" date="2014-04" db="EMBL/GenBank/DDBJ databases">
        <authorList>
            <consortium name="DOE Joint Genome Institute"/>
            <person name="Kuo A."/>
            <person name="Girlanda M."/>
            <person name="Perotto S."/>
            <person name="Kohler A."/>
            <person name="Nagy L.G."/>
            <person name="Floudas D."/>
            <person name="Copeland A."/>
            <person name="Barry K.W."/>
            <person name="Cichocki N."/>
            <person name="Veneault-Fourrey C."/>
            <person name="LaButti K."/>
            <person name="Lindquist E.A."/>
            <person name="Lipzen A."/>
            <person name="Lundell T."/>
            <person name="Morin E."/>
            <person name="Murat C."/>
            <person name="Sun H."/>
            <person name="Tunlid A."/>
            <person name="Henrissat B."/>
            <person name="Grigoriev I.V."/>
            <person name="Hibbett D.S."/>
            <person name="Martin F."/>
            <person name="Nordberg H.P."/>
            <person name="Cantor M.N."/>
            <person name="Hua S.X."/>
        </authorList>
    </citation>
    <scope>NUCLEOTIDE SEQUENCE [LARGE SCALE GENOMIC DNA]</scope>
    <source>
        <strain evidence="4 5">MUT 4182</strain>
    </source>
</reference>
<dbReference type="PROSITE" id="PS50157">
    <property type="entry name" value="ZINC_FINGER_C2H2_2"/>
    <property type="match status" value="1"/>
</dbReference>
<evidence type="ECO:0000313" key="4">
    <source>
        <dbReference type="EMBL" id="KIO31576.1"/>
    </source>
</evidence>
<evidence type="ECO:0000313" key="5">
    <source>
        <dbReference type="Proteomes" id="UP000054248"/>
    </source>
</evidence>
<gene>
    <name evidence="4" type="ORF">M407DRAFT_131560</name>
</gene>
<evidence type="ECO:0000259" key="3">
    <source>
        <dbReference type="PROSITE" id="PS50157"/>
    </source>
</evidence>
<feature type="non-terminal residue" evidence="4">
    <location>
        <position position="1"/>
    </location>
</feature>
<feature type="compositionally biased region" description="Low complexity" evidence="2">
    <location>
        <begin position="122"/>
        <end position="136"/>
    </location>
</feature>
<evidence type="ECO:0000256" key="1">
    <source>
        <dbReference type="PROSITE-ProRule" id="PRU00042"/>
    </source>
</evidence>
<dbReference type="Proteomes" id="UP000054248">
    <property type="component" value="Unassembled WGS sequence"/>
</dbReference>
<sequence>LQLLSTATITSSTSELKIPPTASTHSSSRLTNIMDIRKLVNQGQARPDVSDAREWSTHQTLPPFSAMFPDPSYAAATGYHYPLPPQGEGGYSTTPAYAQYAAYHQPQAQPQPQQQVFLGQQFSSSSKFAAPAPSSSRGPDISAERRSLSAPSSSSHSEEDEDDDMSDSAVSSGSGGSNTPLPPYHAQAPQHHQQVFIDTSSTTSPQSSSPSSPSAEGVDYVCEDCGVSYSRAPDLRRHKASVHGDRASGEKVAATFPCEVCGQVLLSSHGYQGHMRRQ</sequence>
<dbReference type="GO" id="GO:0008270">
    <property type="term" value="F:zinc ion binding"/>
    <property type="evidence" value="ECO:0007669"/>
    <property type="project" value="UniProtKB-KW"/>
</dbReference>
<dbReference type="HOGENOM" id="CLU_1003114_0_0_1"/>
<feature type="compositionally biased region" description="Low complexity" evidence="2">
    <location>
        <begin position="184"/>
        <end position="214"/>
    </location>
</feature>
<keyword evidence="1" id="KW-0479">Metal-binding</keyword>
<dbReference type="InterPro" id="IPR036236">
    <property type="entry name" value="Znf_C2H2_sf"/>
</dbReference>
<dbReference type="SUPFAM" id="SSF57667">
    <property type="entry name" value="beta-beta-alpha zinc fingers"/>
    <property type="match status" value="1"/>
</dbReference>
<dbReference type="Pfam" id="PF00096">
    <property type="entry name" value="zf-C2H2"/>
    <property type="match status" value="1"/>
</dbReference>
<keyword evidence="1" id="KW-0863">Zinc-finger</keyword>
<feature type="region of interest" description="Disordered" evidence="2">
    <location>
        <begin position="122"/>
        <end position="217"/>
    </location>
</feature>
<name>A0A0C3QRX2_9AGAM</name>
<dbReference type="InterPro" id="IPR013087">
    <property type="entry name" value="Znf_C2H2_type"/>
</dbReference>
<accession>A0A0C3QRX2</accession>
<reference evidence="5" key="2">
    <citation type="submission" date="2015-01" db="EMBL/GenBank/DDBJ databases">
        <title>Evolutionary Origins and Diversification of the Mycorrhizal Mutualists.</title>
        <authorList>
            <consortium name="DOE Joint Genome Institute"/>
            <consortium name="Mycorrhizal Genomics Consortium"/>
            <person name="Kohler A."/>
            <person name="Kuo A."/>
            <person name="Nagy L.G."/>
            <person name="Floudas D."/>
            <person name="Copeland A."/>
            <person name="Barry K.W."/>
            <person name="Cichocki N."/>
            <person name="Veneault-Fourrey C."/>
            <person name="LaButti K."/>
            <person name="Lindquist E.A."/>
            <person name="Lipzen A."/>
            <person name="Lundell T."/>
            <person name="Morin E."/>
            <person name="Murat C."/>
            <person name="Riley R."/>
            <person name="Ohm R."/>
            <person name="Sun H."/>
            <person name="Tunlid A."/>
            <person name="Henrissat B."/>
            <person name="Grigoriev I.V."/>
            <person name="Hibbett D.S."/>
            <person name="Martin F."/>
        </authorList>
    </citation>
    <scope>NUCLEOTIDE SEQUENCE [LARGE SCALE GENOMIC DNA]</scope>
    <source>
        <strain evidence="5">MUT 4182</strain>
    </source>
</reference>
<proteinExistence type="predicted"/>
<feature type="domain" description="C2H2-type" evidence="3">
    <location>
        <begin position="220"/>
        <end position="248"/>
    </location>
</feature>
<dbReference type="Gene3D" id="3.30.160.60">
    <property type="entry name" value="Classic Zinc Finger"/>
    <property type="match status" value="1"/>
</dbReference>
<dbReference type="SMART" id="SM00355">
    <property type="entry name" value="ZnF_C2H2"/>
    <property type="match status" value="2"/>
</dbReference>
<protein>
    <recommendedName>
        <fullName evidence="3">C2H2-type domain-containing protein</fullName>
    </recommendedName>
</protein>
<evidence type="ECO:0000256" key="2">
    <source>
        <dbReference type="SAM" id="MobiDB-lite"/>
    </source>
</evidence>
<dbReference type="PROSITE" id="PS00028">
    <property type="entry name" value="ZINC_FINGER_C2H2_1"/>
    <property type="match status" value="1"/>
</dbReference>
<dbReference type="EMBL" id="KN822962">
    <property type="protein sequence ID" value="KIO31576.1"/>
    <property type="molecule type" value="Genomic_DNA"/>
</dbReference>
<keyword evidence="5" id="KW-1185">Reference proteome</keyword>
<dbReference type="OrthoDB" id="3243369at2759"/>